<keyword evidence="8" id="KW-0449">Lipoprotein</keyword>
<dbReference type="Pfam" id="PF17064">
    <property type="entry name" value="QVR"/>
    <property type="match status" value="1"/>
</dbReference>
<accession>A0A482X729</accession>
<dbReference type="SUPFAM" id="SSF57302">
    <property type="entry name" value="Snake toxin-like"/>
    <property type="match status" value="1"/>
</dbReference>
<dbReference type="Proteomes" id="UP000291343">
    <property type="component" value="Unassembled WGS sequence"/>
</dbReference>
<keyword evidence="3" id="KW-0812">Transmembrane</keyword>
<proteinExistence type="predicted"/>
<feature type="signal peptide" evidence="9">
    <location>
        <begin position="1"/>
        <end position="29"/>
    </location>
</feature>
<name>A0A482X729_LAOST</name>
<gene>
    <name evidence="10" type="ORF">LSTR_LSTR000227</name>
</gene>
<evidence type="ECO:0000256" key="7">
    <source>
        <dbReference type="ARBA" id="ARBA00023180"/>
    </source>
</evidence>
<protein>
    <submittedName>
        <fullName evidence="10">Uncharacterized protein</fullName>
    </submittedName>
</protein>
<evidence type="ECO:0000256" key="9">
    <source>
        <dbReference type="SAM" id="SignalP"/>
    </source>
</evidence>
<keyword evidence="5" id="KW-1133">Transmembrane helix</keyword>
<evidence type="ECO:0000256" key="6">
    <source>
        <dbReference type="ARBA" id="ARBA00023136"/>
    </source>
</evidence>
<dbReference type="GO" id="GO:0098552">
    <property type="term" value="C:side of membrane"/>
    <property type="evidence" value="ECO:0007669"/>
    <property type="project" value="UniProtKB-KW"/>
</dbReference>
<dbReference type="InterPro" id="IPR031424">
    <property type="entry name" value="QVR-like"/>
</dbReference>
<dbReference type="AlphaFoldDB" id="A0A482X729"/>
<evidence type="ECO:0000256" key="1">
    <source>
        <dbReference type="ARBA" id="ARBA00004589"/>
    </source>
</evidence>
<evidence type="ECO:0000256" key="4">
    <source>
        <dbReference type="ARBA" id="ARBA00022729"/>
    </source>
</evidence>
<evidence type="ECO:0000256" key="8">
    <source>
        <dbReference type="ARBA" id="ARBA00023288"/>
    </source>
</evidence>
<dbReference type="InParanoid" id="A0A482X729"/>
<comment type="subcellular location">
    <subcellularLocation>
        <location evidence="1">Membrane</location>
        <topology evidence="1">Lipid-anchor</topology>
        <topology evidence="1">GPI-anchor</topology>
    </subcellularLocation>
</comment>
<dbReference type="EMBL" id="QKKF02016774">
    <property type="protein sequence ID" value="RZF41513.1"/>
    <property type="molecule type" value="Genomic_DNA"/>
</dbReference>
<dbReference type="InterPro" id="IPR050975">
    <property type="entry name" value="Sleep_regulator"/>
</dbReference>
<dbReference type="GO" id="GO:0030431">
    <property type="term" value="P:sleep"/>
    <property type="evidence" value="ECO:0007669"/>
    <property type="project" value="InterPro"/>
</dbReference>
<keyword evidence="4 9" id="KW-0732">Signal</keyword>
<dbReference type="OrthoDB" id="6083863at2759"/>
<evidence type="ECO:0000256" key="3">
    <source>
        <dbReference type="ARBA" id="ARBA00022692"/>
    </source>
</evidence>
<keyword evidence="6" id="KW-0472">Membrane</keyword>
<sequence>MERAKLSFSWVIACSLLVVLCFVVHKGSSIRCYQCNSEYDPRCGDPFDPYSLGTVNCSMQPALEHLPEVQPSICRKNIQKVYGKVRVVRSCGFIEDVDRDGKACVYRSGTHDVNVMYCSCKGDLCNSAVSVTSSTLVTFLIAAAAVL</sequence>
<organism evidence="10 11">
    <name type="scientific">Laodelphax striatellus</name>
    <name type="common">Small brown planthopper</name>
    <name type="synonym">Delphax striatella</name>
    <dbReference type="NCBI Taxonomy" id="195883"/>
    <lineage>
        <taxon>Eukaryota</taxon>
        <taxon>Metazoa</taxon>
        <taxon>Ecdysozoa</taxon>
        <taxon>Arthropoda</taxon>
        <taxon>Hexapoda</taxon>
        <taxon>Insecta</taxon>
        <taxon>Pterygota</taxon>
        <taxon>Neoptera</taxon>
        <taxon>Paraneoptera</taxon>
        <taxon>Hemiptera</taxon>
        <taxon>Auchenorrhyncha</taxon>
        <taxon>Fulgoroidea</taxon>
        <taxon>Delphacidae</taxon>
        <taxon>Criomorphinae</taxon>
        <taxon>Laodelphax</taxon>
    </lineage>
</organism>
<evidence type="ECO:0000256" key="5">
    <source>
        <dbReference type="ARBA" id="ARBA00022989"/>
    </source>
</evidence>
<reference evidence="10 11" key="1">
    <citation type="journal article" date="2017" name="Gigascience">
        <title>Genome sequence of the small brown planthopper, Laodelphax striatellus.</title>
        <authorList>
            <person name="Zhu J."/>
            <person name="Jiang F."/>
            <person name="Wang X."/>
            <person name="Yang P."/>
            <person name="Bao Y."/>
            <person name="Zhao W."/>
            <person name="Wang W."/>
            <person name="Lu H."/>
            <person name="Wang Q."/>
            <person name="Cui N."/>
            <person name="Li J."/>
            <person name="Chen X."/>
            <person name="Luo L."/>
            <person name="Yu J."/>
            <person name="Kang L."/>
            <person name="Cui F."/>
        </authorList>
    </citation>
    <scope>NUCLEOTIDE SEQUENCE [LARGE SCALE GENOMIC DNA]</scope>
    <source>
        <strain evidence="10">Lst14</strain>
    </source>
</reference>
<keyword evidence="2" id="KW-0336">GPI-anchor</keyword>
<evidence type="ECO:0000256" key="2">
    <source>
        <dbReference type="ARBA" id="ARBA00022622"/>
    </source>
</evidence>
<comment type="caution">
    <text evidence="10">The sequence shown here is derived from an EMBL/GenBank/DDBJ whole genome shotgun (WGS) entry which is preliminary data.</text>
</comment>
<dbReference type="PANTHER" id="PTHR33562">
    <property type="entry name" value="ATILLA, ISOFORM B-RELATED-RELATED"/>
    <property type="match status" value="1"/>
</dbReference>
<keyword evidence="11" id="KW-1185">Reference proteome</keyword>
<dbReference type="FunCoup" id="A0A482X729">
    <property type="interactions" value="23"/>
</dbReference>
<feature type="chain" id="PRO_5021301041" evidence="9">
    <location>
        <begin position="30"/>
        <end position="147"/>
    </location>
</feature>
<dbReference type="InterPro" id="IPR045860">
    <property type="entry name" value="Snake_toxin-like_sf"/>
</dbReference>
<evidence type="ECO:0000313" key="10">
    <source>
        <dbReference type="EMBL" id="RZF41513.1"/>
    </source>
</evidence>
<dbReference type="PANTHER" id="PTHR33562:SF17">
    <property type="entry name" value="PROTEIN QUIVER"/>
    <property type="match status" value="1"/>
</dbReference>
<keyword evidence="7" id="KW-0325">Glycoprotein</keyword>
<dbReference type="GO" id="GO:0032222">
    <property type="term" value="P:regulation of synaptic transmission, cholinergic"/>
    <property type="evidence" value="ECO:0007669"/>
    <property type="project" value="InterPro"/>
</dbReference>
<evidence type="ECO:0000313" key="11">
    <source>
        <dbReference type="Proteomes" id="UP000291343"/>
    </source>
</evidence>